<dbReference type="GO" id="GO:0004311">
    <property type="term" value="F:geranylgeranyl diphosphate synthase activity"/>
    <property type="evidence" value="ECO:0007669"/>
    <property type="project" value="InterPro"/>
</dbReference>
<dbReference type="PROSITE" id="PS01044">
    <property type="entry name" value="SQUALEN_PHYTOEN_SYN_1"/>
    <property type="match status" value="1"/>
</dbReference>
<evidence type="ECO:0000256" key="1">
    <source>
        <dbReference type="ARBA" id="ARBA00004684"/>
    </source>
</evidence>
<dbReference type="GO" id="GO:0051996">
    <property type="term" value="F:squalene synthase [NAD(P)H] activity"/>
    <property type="evidence" value="ECO:0007669"/>
    <property type="project" value="InterPro"/>
</dbReference>
<dbReference type="CDD" id="cd00683">
    <property type="entry name" value="Trans_IPPS_HH"/>
    <property type="match status" value="1"/>
</dbReference>
<dbReference type="GO" id="GO:0016117">
    <property type="term" value="P:carotenoid biosynthetic process"/>
    <property type="evidence" value="ECO:0007669"/>
    <property type="project" value="UniProtKB-ARBA"/>
</dbReference>
<reference evidence="3 4" key="1">
    <citation type="submission" date="2018-06" db="EMBL/GenBank/DDBJ databases">
        <title>Genomic Encyclopedia of Type Strains, Phase IV (KMG-IV): sequencing the most valuable type-strain genomes for metagenomic binning, comparative biology and taxonomic classification.</title>
        <authorList>
            <person name="Goeker M."/>
        </authorList>
    </citation>
    <scope>NUCLEOTIDE SEQUENCE [LARGE SCALE GENOMIC DNA]</scope>
    <source>
        <strain evidence="3 4">DSM 45521</strain>
    </source>
</reference>
<name>A0A318RZ25_WILLI</name>
<dbReference type="SFLD" id="SFLDG01018">
    <property type="entry name" value="Squalene/Phytoene_Synthase_Lik"/>
    <property type="match status" value="1"/>
</dbReference>
<dbReference type="SUPFAM" id="SSF48576">
    <property type="entry name" value="Terpenoid synthases"/>
    <property type="match status" value="1"/>
</dbReference>
<dbReference type="PANTHER" id="PTHR31480">
    <property type="entry name" value="BIFUNCTIONAL LYCOPENE CYCLASE/PHYTOENE SYNTHASE"/>
    <property type="match status" value="1"/>
</dbReference>
<dbReference type="InterPro" id="IPR008949">
    <property type="entry name" value="Isoprenoid_synthase_dom_sf"/>
</dbReference>
<dbReference type="InterPro" id="IPR019845">
    <property type="entry name" value="Squalene/phytoene_synthase_CS"/>
</dbReference>
<evidence type="ECO:0000256" key="2">
    <source>
        <dbReference type="ARBA" id="ARBA00022679"/>
    </source>
</evidence>
<dbReference type="InterPro" id="IPR002060">
    <property type="entry name" value="Squ/phyt_synthse"/>
</dbReference>
<dbReference type="SFLD" id="SFLDG01212">
    <property type="entry name" value="Phytoene_synthase_like"/>
    <property type="match status" value="1"/>
</dbReference>
<dbReference type="UniPathway" id="UPA00799"/>
<evidence type="ECO:0000313" key="4">
    <source>
        <dbReference type="Proteomes" id="UP000247591"/>
    </source>
</evidence>
<dbReference type="InterPro" id="IPR033904">
    <property type="entry name" value="Trans_IPPS_HH"/>
</dbReference>
<accession>A0A318RZ25</accession>
<dbReference type="Gene3D" id="1.10.600.10">
    <property type="entry name" value="Farnesyl Diphosphate Synthase"/>
    <property type="match status" value="1"/>
</dbReference>
<dbReference type="EMBL" id="QJSP01000009">
    <property type="protein sequence ID" value="PYE15778.1"/>
    <property type="molecule type" value="Genomic_DNA"/>
</dbReference>
<keyword evidence="2" id="KW-0808">Transferase</keyword>
<dbReference type="OrthoDB" id="9807580at2"/>
<organism evidence="3 4">
    <name type="scientific">Williamsia limnetica</name>
    <dbReference type="NCBI Taxonomy" id="882452"/>
    <lineage>
        <taxon>Bacteria</taxon>
        <taxon>Bacillati</taxon>
        <taxon>Actinomycetota</taxon>
        <taxon>Actinomycetes</taxon>
        <taxon>Mycobacteriales</taxon>
        <taxon>Nocardiaceae</taxon>
        <taxon>Williamsia</taxon>
    </lineage>
</organism>
<dbReference type="SFLD" id="SFLDS00005">
    <property type="entry name" value="Isoprenoid_Synthase_Type_I"/>
    <property type="match status" value="1"/>
</dbReference>
<dbReference type="AlphaFoldDB" id="A0A318RZ25"/>
<comment type="caution">
    <text evidence="3">The sequence shown here is derived from an EMBL/GenBank/DDBJ whole genome shotgun (WGS) entry which is preliminary data.</text>
</comment>
<dbReference type="InterPro" id="IPR044843">
    <property type="entry name" value="Trans_IPPS_bact-type"/>
</dbReference>
<sequence length="300" mass="33218">MTMSVRLAAAYAHCKQLTATHGRTYYRGTQLLSPARRSGVYALYGFARMVDDIVDTTTGPDRLQQLDDIEADLHAALARPDHRPRHLEVLAVADTAAVFGIPHEYFDAFLRSMRMDLPDSDHYVATYRSMTQLRGYMYGSASVIGLQMLPILGTVGDVATATTAARALGDAFQLTNFIRDAGEDLDRGRVYLPTDELAVFGVDEAMLRRCRRNGQVPPQLRRALAHLIAITRAEYRLAEPGIELLAPASRPGIRAAFTMYRAILDHVENGGYRVLTERARVPTPARAGHIVAALVHRGRF</sequence>
<dbReference type="Proteomes" id="UP000247591">
    <property type="component" value="Unassembled WGS sequence"/>
</dbReference>
<comment type="pathway">
    <text evidence="1">Carotenoid biosynthesis; phytoene biosynthesis.</text>
</comment>
<evidence type="ECO:0000313" key="3">
    <source>
        <dbReference type="EMBL" id="PYE15778.1"/>
    </source>
</evidence>
<protein>
    <submittedName>
        <fullName evidence="3">Phytoene synthase</fullName>
    </submittedName>
</protein>
<keyword evidence="4" id="KW-1185">Reference proteome</keyword>
<proteinExistence type="predicted"/>
<dbReference type="Pfam" id="PF00494">
    <property type="entry name" value="SQS_PSY"/>
    <property type="match status" value="1"/>
</dbReference>
<gene>
    <name evidence="3" type="ORF">DFR67_1095</name>
</gene>